<dbReference type="InterPro" id="IPR007773">
    <property type="entry name" value="AcMNPV_P18"/>
</dbReference>
<dbReference type="EMBL" id="KP752043">
    <property type="protein sequence ID" value="AKC91684.1"/>
    <property type="molecule type" value="Genomic_DNA"/>
</dbReference>
<dbReference type="KEGG" id="vg:24170887"/>
<reference evidence="1 2" key="1">
    <citation type="journal article" date="2015" name="Genome Announc.">
        <title>Genome Sequence of an Alphabaculovirus Isolated from the Oak Looper, Lambdina fiscellaria, Contains a Putative 2-Kilobase-Pair Transposable Element Encoding a Transposase and a FLYWCH Domain-Containing Protein.</title>
        <authorList>
            <person name="Rohrmann G.F."/>
            <person name="Erlandson M.A."/>
            <person name="Theilmann D.A."/>
        </authorList>
    </citation>
    <scope>NUCLEOTIDE SEQUENCE [LARGE SCALE GENOMIC DNA]</scope>
    <source>
        <strain evidence="1">GR15</strain>
    </source>
</reference>
<proteinExistence type="predicted"/>
<protein>
    <submittedName>
        <fullName evidence="1">Ac93</fullName>
    </submittedName>
</protein>
<accession>A0A0E3URQ8</accession>
<dbReference type="RefSeq" id="YP_009133266.1">
    <property type="nucleotide sequence ID" value="NC_026922.1"/>
</dbReference>
<sequence>MANASGWSDAVLYLHLCDLPPNVRNDKPDDGDVIYFESLIECFEDTDCDKYSFFDTQTKELALFMKKLYYDLRHHNRGNYCKNHVLIDALLMYKTYLELVNDSAFGHNLFDSCIGFVTNIFKIFSLHSRIVLVVPPGAGLEVDNLSKLLEHLLQQSIVEIG</sequence>
<organism evidence="1 2">
    <name type="scientific">Lambdina fiscellaria nucleopolyhedrovirus</name>
    <dbReference type="NCBI Taxonomy" id="1642929"/>
    <lineage>
        <taxon>Viruses</taxon>
        <taxon>Viruses incertae sedis</taxon>
        <taxon>Naldaviricetes</taxon>
        <taxon>Lefavirales</taxon>
        <taxon>Baculoviridae</taxon>
        <taxon>Alphabaculovirus</taxon>
        <taxon>Alphabaculovirus lafiscellariae</taxon>
    </lineage>
</organism>
<dbReference type="Pfam" id="PF05081">
    <property type="entry name" value="AcMNPV_P18"/>
    <property type="match status" value="1"/>
</dbReference>
<dbReference type="GeneID" id="24170887"/>
<dbReference type="Proteomes" id="UP000201190">
    <property type="component" value="Segment"/>
</dbReference>
<keyword evidence="2" id="KW-1185">Reference proteome</keyword>
<dbReference type="OrthoDB" id="11558at10239"/>
<evidence type="ECO:0000313" key="1">
    <source>
        <dbReference type="EMBL" id="AKC91684.1"/>
    </source>
</evidence>
<name>A0A0E3URQ8_9ABAC</name>
<evidence type="ECO:0000313" key="2">
    <source>
        <dbReference type="Proteomes" id="UP000201190"/>
    </source>
</evidence>